<dbReference type="EMBL" id="JAEVFJ010000080">
    <property type="protein sequence ID" value="KAH8071508.1"/>
    <property type="molecule type" value="Genomic_DNA"/>
</dbReference>
<feature type="non-terminal residue" evidence="1">
    <location>
        <position position="105"/>
    </location>
</feature>
<feature type="non-terminal residue" evidence="1">
    <location>
        <position position="1"/>
    </location>
</feature>
<dbReference type="Proteomes" id="UP000813824">
    <property type="component" value="Unassembled WGS sequence"/>
</dbReference>
<protein>
    <submittedName>
        <fullName evidence="1">Uncharacterized protein</fullName>
    </submittedName>
</protein>
<accession>A0A8K0XJM8</accession>
<evidence type="ECO:0000313" key="2">
    <source>
        <dbReference type="Proteomes" id="UP000813824"/>
    </source>
</evidence>
<sequence>VKSAKLPMPEKYKGQDDIEYFRTWLTSVVRHMKLIGLTGTELDEGRVLLLGISFGGEASEWYSQVVEASNRLLNHWTFFEVVHALYNRFIHISSFQVAYTRFCTV</sequence>
<organism evidence="1 2">
    <name type="scientific">Cristinia sonorae</name>
    <dbReference type="NCBI Taxonomy" id="1940300"/>
    <lineage>
        <taxon>Eukaryota</taxon>
        <taxon>Fungi</taxon>
        <taxon>Dikarya</taxon>
        <taxon>Basidiomycota</taxon>
        <taxon>Agaricomycotina</taxon>
        <taxon>Agaricomycetes</taxon>
        <taxon>Agaricomycetidae</taxon>
        <taxon>Agaricales</taxon>
        <taxon>Pleurotineae</taxon>
        <taxon>Stephanosporaceae</taxon>
        <taxon>Cristinia</taxon>
    </lineage>
</organism>
<gene>
    <name evidence="1" type="ORF">BXZ70DRAFT_868272</name>
</gene>
<comment type="caution">
    <text evidence="1">The sequence shown here is derived from an EMBL/GenBank/DDBJ whole genome shotgun (WGS) entry which is preliminary data.</text>
</comment>
<proteinExistence type="predicted"/>
<reference evidence="1" key="1">
    <citation type="journal article" date="2021" name="New Phytol.">
        <title>Evolutionary innovations through gain and loss of genes in the ectomycorrhizal Boletales.</title>
        <authorList>
            <person name="Wu G."/>
            <person name="Miyauchi S."/>
            <person name="Morin E."/>
            <person name="Kuo A."/>
            <person name="Drula E."/>
            <person name="Varga T."/>
            <person name="Kohler A."/>
            <person name="Feng B."/>
            <person name="Cao Y."/>
            <person name="Lipzen A."/>
            <person name="Daum C."/>
            <person name="Hundley H."/>
            <person name="Pangilinan J."/>
            <person name="Johnson J."/>
            <person name="Barry K."/>
            <person name="LaButti K."/>
            <person name="Ng V."/>
            <person name="Ahrendt S."/>
            <person name="Min B."/>
            <person name="Choi I.G."/>
            <person name="Park H."/>
            <person name="Plett J.M."/>
            <person name="Magnuson J."/>
            <person name="Spatafora J.W."/>
            <person name="Nagy L.G."/>
            <person name="Henrissat B."/>
            <person name="Grigoriev I.V."/>
            <person name="Yang Z.L."/>
            <person name="Xu J."/>
            <person name="Martin F.M."/>
        </authorList>
    </citation>
    <scope>NUCLEOTIDE SEQUENCE</scope>
    <source>
        <strain evidence="1">KKN 215</strain>
    </source>
</reference>
<evidence type="ECO:0000313" key="1">
    <source>
        <dbReference type="EMBL" id="KAH8071508.1"/>
    </source>
</evidence>
<dbReference type="OrthoDB" id="2799149at2759"/>
<name>A0A8K0XJM8_9AGAR</name>
<dbReference type="AlphaFoldDB" id="A0A8K0XJM8"/>
<keyword evidence="2" id="KW-1185">Reference proteome</keyword>